<name>A0ABR9HG55_9ACTN</name>
<feature type="transmembrane region" description="Helical" evidence="7">
    <location>
        <begin position="84"/>
        <end position="103"/>
    </location>
</feature>
<protein>
    <submittedName>
        <fullName evidence="8">DHA2 family multidrug resistance protein-like MFS transporter</fullName>
    </submittedName>
</protein>
<dbReference type="InterPro" id="IPR036259">
    <property type="entry name" value="MFS_trans_sf"/>
</dbReference>
<feature type="transmembrane region" description="Helical" evidence="7">
    <location>
        <begin position="142"/>
        <end position="162"/>
    </location>
</feature>
<dbReference type="Gene3D" id="1.20.1250.20">
    <property type="entry name" value="MFS general substrate transporter like domains"/>
    <property type="match status" value="1"/>
</dbReference>
<feature type="transmembrane region" description="Helical" evidence="7">
    <location>
        <begin position="408"/>
        <end position="428"/>
    </location>
</feature>
<comment type="caution">
    <text evidence="8">The sequence shown here is derived from an EMBL/GenBank/DDBJ whole genome shotgun (WGS) entry which is preliminary data.</text>
</comment>
<comment type="subcellular location">
    <subcellularLocation>
        <location evidence="1">Cell membrane</location>
        <topology evidence="1">Multi-pass membrane protein</topology>
    </subcellularLocation>
</comment>
<evidence type="ECO:0000256" key="6">
    <source>
        <dbReference type="ARBA" id="ARBA00023136"/>
    </source>
</evidence>
<feature type="transmembrane region" description="Helical" evidence="7">
    <location>
        <begin position="233"/>
        <end position="251"/>
    </location>
</feature>
<dbReference type="Gene3D" id="1.20.1720.10">
    <property type="entry name" value="Multidrug resistance protein D"/>
    <property type="match status" value="1"/>
</dbReference>
<dbReference type="Proteomes" id="UP000598217">
    <property type="component" value="Unassembled WGS sequence"/>
</dbReference>
<evidence type="ECO:0000256" key="4">
    <source>
        <dbReference type="ARBA" id="ARBA00022692"/>
    </source>
</evidence>
<feature type="transmembrane region" description="Helical" evidence="7">
    <location>
        <begin position="204"/>
        <end position="221"/>
    </location>
</feature>
<keyword evidence="9" id="KW-1185">Reference proteome</keyword>
<gene>
    <name evidence="8" type="ORF">H4W79_002229</name>
</gene>
<evidence type="ECO:0000313" key="8">
    <source>
        <dbReference type="EMBL" id="MBE1458015.1"/>
    </source>
</evidence>
<keyword evidence="3" id="KW-1003">Cell membrane</keyword>
<sequence>MHNAPPTPARAGARQWTGLAVLALPTLLASIDISVLNLAAPHVSADLGADGTQMLWIIDIYAFMIAGFLVTMGTLGDRIGRRRLLLVGGTAFGIASVLAAYSTSPEMLIAARALLGLAGATLMPSTLALISNMFVNPGERGMAIALWATVFSVGIALGPIVGGALLQSFWWGSVFLMAVPVMILLLALAPFLLPEFKDPGAGRIDLFSVLLSLAALLPFVYGLKEFARNGFSAVPLVAVLLGLAVGVAFVYRQRSLSSPLLDLSLFRSLPFSVLLCAMLLTMFVAGGTYLFVTQYMQLVVGQSPLGAGLWLLPGALLLIVTSMTAPVMAAFVRPAYVVAAGLLVSGAGHAVLAFVDGSSSVTVAVVGFTLILGGGGPLIALGTDLVLSSAPDERAGSASALAETSTELGTALGIAVLGSIGAFVYRSAVLVPEDLPAPAADSARDSLAATAVAAEELPSSVASPLLETAQAAFTSAVTAIGGINAALSVVLALLILATLRHLPAMGAQEEAASEAAPAATEQG</sequence>
<dbReference type="PANTHER" id="PTHR42718:SF47">
    <property type="entry name" value="METHYL VIOLOGEN RESISTANCE PROTEIN SMVA"/>
    <property type="match status" value="1"/>
</dbReference>
<proteinExistence type="predicted"/>
<keyword evidence="2" id="KW-0813">Transport</keyword>
<evidence type="ECO:0000313" key="9">
    <source>
        <dbReference type="Proteomes" id="UP000598217"/>
    </source>
</evidence>
<dbReference type="PANTHER" id="PTHR42718">
    <property type="entry name" value="MAJOR FACILITATOR SUPERFAMILY MULTIDRUG TRANSPORTER MFSC"/>
    <property type="match status" value="1"/>
</dbReference>
<evidence type="ECO:0000256" key="1">
    <source>
        <dbReference type="ARBA" id="ARBA00004651"/>
    </source>
</evidence>
<evidence type="ECO:0000256" key="2">
    <source>
        <dbReference type="ARBA" id="ARBA00022448"/>
    </source>
</evidence>
<evidence type="ECO:0000256" key="5">
    <source>
        <dbReference type="ARBA" id="ARBA00022989"/>
    </source>
</evidence>
<accession>A0ABR9HG55</accession>
<dbReference type="EMBL" id="JADBDY010000001">
    <property type="protein sequence ID" value="MBE1458015.1"/>
    <property type="molecule type" value="Genomic_DNA"/>
</dbReference>
<dbReference type="InterPro" id="IPR011701">
    <property type="entry name" value="MFS"/>
</dbReference>
<evidence type="ECO:0000256" key="7">
    <source>
        <dbReference type="SAM" id="Phobius"/>
    </source>
</evidence>
<organism evidence="8 9">
    <name type="scientific">Nocardiopsis terrae</name>
    <dbReference type="NCBI Taxonomy" id="372655"/>
    <lineage>
        <taxon>Bacteria</taxon>
        <taxon>Bacillati</taxon>
        <taxon>Actinomycetota</taxon>
        <taxon>Actinomycetes</taxon>
        <taxon>Streptosporangiales</taxon>
        <taxon>Nocardiopsidaceae</taxon>
        <taxon>Nocardiopsis</taxon>
    </lineage>
</organism>
<dbReference type="Pfam" id="PF07690">
    <property type="entry name" value="MFS_1"/>
    <property type="match status" value="1"/>
</dbReference>
<feature type="transmembrane region" description="Helical" evidence="7">
    <location>
        <begin position="168"/>
        <end position="192"/>
    </location>
</feature>
<keyword evidence="4 7" id="KW-0812">Transmembrane</keyword>
<feature type="transmembrane region" description="Helical" evidence="7">
    <location>
        <begin position="53"/>
        <end position="72"/>
    </location>
</feature>
<feature type="transmembrane region" description="Helical" evidence="7">
    <location>
        <begin position="471"/>
        <end position="496"/>
    </location>
</feature>
<dbReference type="CDD" id="cd17321">
    <property type="entry name" value="MFS_MMR_MDR_like"/>
    <property type="match status" value="1"/>
</dbReference>
<dbReference type="RefSeq" id="WP_191270586.1">
    <property type="nucleotide sequence ID" value="NZ_BMXJ01000004.1"/>
</dbReference>
<reference evidence="8 9" key="1">
    <citation type="submission" date="2020-10" db="EMBL/GenBank/DDBJ databases">
        <title>Sequencing the genomes of 1000 actinobacteria strains.</title>
        <authorList>
            <person name="Klenk H.-P."/>
        </authorList>
    </citation>
    <scope>NUCLEOTIDE SEQUENCE [LARGE SCALE GENOMIC DNA]</scope>
    <source>
        <strain evidence="8 9">DSM 45157</strain>
    </source>
</reference>
<feature type="transmembrane region" description="Helical" evidence="7">
    <location>
        <begin position="304"/>
        <end position="323"/>
    </location>
</feature>
<feature type="transmembrane region" description="Helical" evidence="7">
    <location>
        <begin position="361"/>
        <end position="387"/>
    </location>
</feature>
<feature type="transmembrane region" description="Helical" evidence="7">
    <location>
        <begin position="335"/>
        <end position="355"/>
    </location>
</feature>
<evidence type="ECO:0000256" key="3">
    <source>
        <dbReference type="ARBA" id="ARBA00022475"/>
    </source>
</evidence>
<feature type="transmembrane region" description="Helical" evidence="7">
    <location>
        <begin position="109"/>
        <end position="130"/>
    </location>
</feature>
<feature type="transmembrane region" description="Helical" evidence="7">
    <location>
        <begin position="271"/>
        <end position="292"/>
    </location>
</feature>
<dbReference type="SUPFAM" id="SSF103473">
    <property type="entry name" value="MFS general substrate transporter"/>
    <property type="match status" value="1"/>
</dbReference>
<keyword evidence="6 7" id="KW-0472">Membrane</keyword>
<keyword evidence="5 7" id="KW-1133">Transmembrane helix</keyword>